<dbReference type="SMART" id="SM00364">
    <property type="entry name" value="LRR_BAC"/>
    <property type="match status" value="4"/>
</dbReference>
<dbReference type="Pfam" id="PF00560">
    <property type="entry name" value="LRR_1"/>
    <property type="match status" value="2"/>
</dbReference>
<sequence>MLPDTIGFELTNLTKLSVNSNKLVVLPSSLSHLTSLRVLDARLNRLGSLPDDLENLVNLQVLNVSQNFQHLKELPYSVGLLISLVELDVSYNGITVLPDSIGCLRRIQKLSLEGNPLISPPFEVVEQGLEAVKQYMSEKMTESYKETPMKKKLWGIGKMVKYKTFNGLSSSPGRSPGRRTGGDHHGNEREGFINVSDYRQIDGIASPRHVSLFNPRRLLSPFSAYFSPPRY</sequence>
<evidence type="ECO:0000256" key="1">
    <source>
        <dbReference type="ARBA" id="ARBA00022614"/>
    </source>
</evidence>
<reference evidence="4" key="1">
    <citation type="submission" date="2019-12" db="EMBL/GenBank/DDBJ databases">
        <title>Genome sequencing and annotation of Brassica cretica.</title>
        <authorList>
            <person name="Studholme D.J."/>
            <person name="Sarris P.F."/>
        </authorList>
    </citation>
    <scope>NUCLEOTIDE SEQUENCE</scope>
    <source>
        <strain evidence="4">PFS-001/15</strain>
        <tissue evidence="4">Leaf</tissue>
    </source>
</reference>
<dbReference type="InterPro" id="IPR003591">
    <property type="entry name" value="Leu-rich_rpt_typical-subtyp"/>
</dbReference>
<evidence type="ECO:0000313" key="4">
    <source>
        <dbReference type="EMBL" id="KAF2553490.1"/>
    </source>
</evidence>
<gene>
    <name evidence="4" type="ORF">F2Q68_00037451</name>
</gene>
<keyword evidence="1" id="KW-0433">Leucine-rich repeat</keyword>
<dbReference type="GO" id="GO:0005737">
    <property type="term" value="C:cytoplasm"/>
    <property type="evidence" value="ECO:0007669"/>
    <property type="project" value="TreeGrafter"/>
</dbReference>
<dbReference type="InterPro" id="IPR050216">
    <property type="entry name" value="LRR_domain-containing"/>
</dbReference>
<evidence type="ECO:0000256" key="3">
    <source>
        <dbReference type="SAM" id="MobiDB-lite"/>
    </source>
</evidence>
<dbReference type="Gene3D" id="3.80.10.10">
    <property type="entry name" value="Ribonuclease Inhibitor"/>
    <property type="match status" value="1"/>
</dbReference>
<accession>A0A8S9H8P9</accession>
<dbReference type="InterPro" id="IPR032675">
    <property type="entry name" value="LRR_dom_sf"/>
</dbReference>
<dbReference type="EMBL" id="QGKW02001988">
    <property type="protein sequence ID" value="KAF2553490.1"/>
    <property type="molecule type" value="Genomic_DNA"/>
</dbReference>
<dbReference type="PROSITE" id="PS51450">
    <property type="entry name" value="LRR"/>
    <property type="match status" value="1"/>
</dbReference>
<dbReference type="InterPro" id="IPR001611">
    <property type="entry name" value="Leu-rich_rpt"/>
</dbReference>
<feature type="compositionally biased region" description="Basic and acidic residues" evidence="3">
    <location>
        <begin position="180"/>
        <end position="191"/>
    </location>
</feature>
<dbReference type="SUPFAM" id="SSF52058">
    <property type="entry name" value="L domain-like"/>
    <property type="match status" value="1"/>
</dbReference>
<dbReference type="Proteomes" id="UP000712281">
    <property type="component" value="Unassembled WGS sequence"/>
</dbReference>
<organism evidence="4 5">
    <name type="scientific">Brassica cretica</name>
    <name type="common">Mustard</name>
    <dbReference type="NCBI Taxonomy" id="69181"/>
    <lineage>
        <taxon>Eukaryota</taxon>
        <taxon>Viridiplantae</taxon>
        <taxon>Streptophyta</taxon>
        <taxon>Embryophyta</taxon>
        <taxon>Tracheophyta</taxon>
        <taxon>Spermatophyta</taxon>
        <taxon>Magnoliopsida</taxon>
        <taxon>eudicotyledons</taxon>
        <taxon>Gunneridae</taxon>
        <taxon>Pentapetalae</taxon>
        <taxon>rosids</taxon>
        <taxon>malvids</taxon>
        <taxon>Brassicales</taxon>
        <taxon>Brassicaceae</taxon>
        <taxon>Brassiceae</taxon>
        <taxon>Brassica</taxon>
    </lineage>
</organism>
<proteinExistence type="predicted"/>
<dbReference type="AlphaFoldDB" id="A0A8S9H8P9"/>
<feature type="region of interest" description="Disordered" evidence="3">
    <location>
        <begin position="167"/>
        <end position="191"/>
    </location>
</feature>
<comment type="caution">
    <text evidence="4">The sequence shown here is derived from an EMBL/GenBank/DDBJ whole genome shotgun (WGS) entry which is preliminary data.</text>
</comment>
<dbReference type="SMART" id="SM00369">
    <property type="entry name" value="LRR_TYP"/>
    <property type="match status" value="3"/>
</dbReference>
<protein>
    <submittedName>
        <fullName evidence="4">Uncharacterized protein</fullName>
    </submittedName>
</protein>
<name>A0A8S9H8P9_BRACR</name>
<evidence type="ECO:0000313" key="5">
    <source>
        <dbReference type="Proteomes" id="UP000712281"/>
    </source>
</evidence>
<dbReference type="PANTHER" id="PTHR48051:SF1">
    <property type="entry name" value="RAS SUPPRESSOR PROTEIN 1"/>
    <property type="match status" value="1"/>
</dbReference>
<keyword evidence="2" id="KW-0677">Repeat</keyword>
<evidence type="ECO:0000256" key="2">
    <source>
        <dbReference type="ARBA" id="ARBA00022737"/>
    </source>
</evidence>
<dbReference type="PANTHER" id="PTHR48051">
    <property type="match status" value="1"/>
</dbReference>